<organism evidence="2 3">
    <name type="scientific">Breoghania corrubedonensis</name>
    <dbReference type="NCBI Taxonomy" id="665038"/>
    <lineage>
        <taxon>Bacteria</taxon>
        <taxon>Pseudomonadati</taxon>
        <taxon>Pseudomonadota</taxon>
        <taxon>Alphaproteobacteria</taxon>
        <taxon>Hyphomicrobiales</taxon>
        <taxon>Stappiaceae</taxon>
        <taxon>Breoghania</taxon>
    </lineage>
</organism>
<protein>
    <submittedName>
        <fullName evidence="2">Uncharacterized protein</fullName>
    </submittedName>
</protein>
<evidence type="ECO:0000313" key="3">
    <source>
        <dbReference type="Proteomes" id="UP000244081"/>
    </source>
</evidence>
<comment type="caution">
    <text evidence="2">The sequence shown here is derived from an EMBL/GenBank/DDBJ whole genome shotgun (WGS) entry which is preliminary data.</text>
</comment>
<dbReference type="AlphaFoldDB" id="A0A2T5VEM5"/>
<keyword evidence="3" id="KW-1185">Reference proteome</keyword>
<evidence type="ECO:0000313" key="2">
    <source>
        <dbReference type="EMBL" id="PTW62200.1"/>
    </source>
</evidence>
<dbReference type="OrthoDB" id="7172864at2"/>
<feature type="region of interest" description="Disordered" evidence="1">
    <location>
        <begin position="140"/>
        <end position="170"/>
    </location>
</feature>
<reference evidence="2 3" key="1">
    <citation type="submission" date="2018-04" db="EMBL/GenBank/DDBJ databases">
        <title>Genomic Encyclopedia of Archaeal and Bacterial Type Strains, Phase II (KMG-II): from individual species to whole genera.</title>
        <authorList>
            <person name="Goeker M."/>
        </authorList>
    </citation>
    <scope>NUCLEOTIDE SEQUENCE [LARGE SCALE GENOMIC DNA]</scope>
    <source>
        <strain evidence="2 3">DSM 23382</strain>
    </source>
</reference>
<gene>
    <name evidence="2" type="ORF">C8N35_101237</name>
</gene>
<dbReference type="Proteomes" id="UP000244081">
    <property type="component" value="Unassembled WGS sequence"/>
</dbReference>
<sequence>MLDERETIGHGDLGHEKLVEANINPKTGLATDYLNHFNEVVMLLELLCDMPECIPDVLAWQPLSYADHFMNSNFAAKELAVRAYNAAPTAERGTFDTITAEMNSEIHAAQCELEEAEPDQVGEIATEVANRLKPLIAEAGGVIHGNDTTPSSEGEAESESSQADIDALFA</sequence>
<accession>A0A2T5VEM5</accession>
<dbReference type="RefSeq" id="WP_107987800.1">
    <property type="nucleotide sequence ID" value="NZ_QAYG01000001.1"/>
</dbReference>
<evidence type="ECO:0000256" key="1">
    <source>
        <dbReference type="SAM" id="MobiDB-lite"/>
    </source>
</evidence>
<dbReference type="EMBL" id="QAYG01000001">
    <property type="protein sequence ID" value="PTW62200.1"/>
    <property type="molecule type" value="Genomic_DNA"/>
</dbReference>
<name>A0A2T5VEM5_9HYPH</name>
<proteinExistence type="predicted"/>